<accession>A0A139XA31</accession>
<evidence type="ECO:0000313" key="2">
    <source>
        <dbReference type="Proteomes" id="UP000076925"/>
    </source>
</evidence>
<evidence type="ECO:0000313" key="1">
    <source>
        <dbReference type="EMBL" id="KYC41492.1"/>
    </source>
</evidence>
<organism evidence="1 2">
    <name type="scientific">Scytonema hofmannii PCC 7110</name>
    <dbReference type="NCBI Taxonomy" id="128403"/>
    <lineage>
        <taxon>Bacteria</taxon>
        <taxon>Bacillati</taxon>
        <taxon>Cyanobacteriota</taxon>
        <taxon>Cyanophyceae</taxon>
        <taxon>Nostocales</taxon>
        <taxon>Scytonemataceae</taxon>
        <taxon>Scytonema</taxon>
    </lineage>
</organism>
<dbReference type="RefSeq" id="WP_017749418.1">
    <property type="nucleotide sequence ID" value="NZ_KQ976354.1"/>
</dbReference>
<evidence type="ECO:0008006" key="3">
    <source>
        <dbReference type="Google" id="ProtNLM"/>
    </source>
</evidence>
<dbReference type="Proteomes" id="UP000076925">
    <property type="component" value="Unassembled WGS sequence"/>
</dbReference>
<dbReference type="OrthoDB" id="517547at2"/>
<dbReference type="AlphaFoldDB" id="A0A139XA31"/>
<sequence length="59" mass="6552">MSKLFILERLHQAIGLKQTVRGIDLSGLDLRQVDLTGLVAEGLLAQNAHSTMLYLHKHS</sequence>
<reference evidence="1 2" key="1">
    <citation type="journal article" date="2013" name="Genome Biol. Evol.">
        <title>Genomes of Stigonematalean cyanobacteria (subsection V) and the evolution of oxygenic photosynthesis from prokaryotes to plastids.</title>
        <authorList>
            <person name="Dagan T."/>
            <person name="Roettger M."/>
            <person name="Stucken K."/>
            <person name="Landan G."/>
            <person name="Koch R."/>
            <person name="Major P."/>
            <person name="Gould S.B."/>
            <person name="Goremykin V.V."/>
            <person name="Rippka R."/>
            <person name="Tandeau de Marsac N."/>
            <person name="Gugger M."/>
            <person name="Lockhart P.J."/>
            <person name="Allen J.F."/>
            <person name="Brune I."/>
            <person name="Maus I."/>
            <person name="Puhler A."/>
            <person name="Martin W.F."/>
        </authorList>
    </citation>
    <scope>NUCLEOTIDE SEQUENCE [LARGE SCALE GENOMIC DNA]</scope>
    <source>
        <strain evidence="1 2">PCC 7110</strain>
    </source>
</reference>
<gene>
    <name evidence="1" type="ORF">WA1_15625</name>
</gene>
<name>A0A139XA31_9CYAN</name>
<dbReference type="EMBL" id="ANNX02000020">
    <property type="protein sequence ID" value="KYC41492.1"/>
    <property type="molecule type" value="Genomic_DNA"/>
</dbReference>
<dbReference type="STRING" id="128403.WA1_15625"/>
<comment type="caution">
    <text evidence="1">The sequence shown here is derived from an EMBL/GenBank/DDBJ whole genome shotgun (WGS) entry which is preliminary data.</text>
</comment>
<protein>
    <recommendedName>
        <fullName evidence="3">Pentapeptide repeat-containing protein</fullName>
    </recommendedName>
</protein>
<keyword evidence="2" id="KW-1185">Reference proteome</keyword>
<proteinExistence type="predicted"/>